<proteinExistence type="predicted"/>
<dbReference type="RefSeq" id="WP_182632695.1">
    <property type="nucleotide sequence ID" value="NZ_JAALDM010000175.1"/>
</dbReference>
<reference evidence="1 2" key="1">
    <citation type="submission" date="2024-09" db="EMBL/GenBank/DDBJ databases">
        <authorList>
            <person name="Sun Q."/>
            <person name="Mori K."/>
        </authorList>
    </citation>
    <scope>NUCLEOTIDE SEQUENCE [LARGE SCALE GENOMIC DNA]</scope>
    <source>
        <strain evidence="1 2">CCM 7659</strain>
    </source>
</reference>
<accession>A0ABV5JLI2</accession>
<evidence type="ECO:0000313" key="1">
    <source>
        <dbReference type="EMBL" id="MFB9258587.1"/>
    </source>
</evidence>
<comment type="caution">
    <text evidence="1">The sequence shown here is derived from an EMBL/GenBank/DDBJ whole genome shotgun (WGS) entry which is preliminary data.</text>
</comment>
<organism evidence="1 2">
    <name type="scientific">Dietzia aerolata</name>
    <dbReference type="NCBI Taxonomy" id="595984"/>
    <lineage>
        <taxon>Bacteria</taxon>
        <taxon>Bacillati</taxon>
        <taxon>Actinomycetota</taxon>
        <taxon>Actinomycetes</taxon>
        <taxon>Mycobacteriales</taxon>
        <taxon>Dietziaceae</taxon>
        <taxon>Dietzia</taxon>
    </lineage>
</organism>
<evidence type="ECO:0000313" key="2">
    <source>
        <dbReference type="Proteomes" id="UP001589700"/>
    </source>
</evidence>
<protein>
    <recommendedName>
        <fullName evidence="3">Helix-turn-helix domain-containing protein</fullName>
    </recommendedName>
</protein>
<gene>
    <name evidence="1" type="ORF">ACFFVD_02100</name>
</gene>
<sequence length="69" mass="7843">MTTTTPGPDRQYLSAVEAAAYAHKSRHWLFARLRDGSLTRYRSPRDARITWVDLDELDALIGDIRPEAA</sequence>
<name>A0ABV5JLI2_9ACTN</name>
<keyword evidence="2" id="KW-1185">Reference proteome</keyword>
<evidence type="ECO:0008006" key="3">
    <source>
        <dbReference type="Google" id="ProtNLM"/>
    </source>
</evidence>
<dbReference type="EMBL" id="JBHMDY010000001">
    <property type="protein sequence ID" value="MFB9258587.1"/>
    <property type="molecule type" value="Genomic_DNA"/>
</dbReference>
<dbReference type="Proteomes" id="UP001589700">
    <property type="component" value="Unassembled WGS sequence"/>
</dbReference>